<proteinExistence type="predicted"/>
<organism evidence="1 2">
    <name type="scientific">Streptomyces avermitilis</name>
    <dbReference type="NCBI Taxonomy" id="33903"/>
    <lineage>
        <taxon>Bacteria</taxon>
        <taxon>Bacillati</taxon>
        <taxon>Actinomycetota</taxon>
        <taxon>Actinomycetes</taxon>
        <taxon>Kitasatosporales</taxon>
        <taxon>Streptomycetaceae</taxon>
        <taxon>Streptomyces</taxon>
    </lineage>
</organism>
<name>A0A4D4M5P0_STRAX</name>
<comment type="caution">
    <text evidence="1">The sequence shown here is derived from an EMBL/GenBank/DDBJ whole genome shotgun (WGS) entry which is preliminary data.</text>
</comment>
<sequence>MLWIALVDRIGSGLWASVSVLYFTYVTGLSAAQVGTLAAVSGAIGIAGAPSAAASPTACPSPAS</sequence>
<dbReference type="EMBL" id="BJHX01000001">
    <property type="protein sequence ID" value="GDY67241.1"/>
    <property type="molecule type" value="Genomic_DNA"/>
</dbReference>
<evidence type="ECO:0000313" key="1">
    <source>
        <dbReference type="EMBL" id="GDY67241.1"/>
    </source>
</evidence>
<accession>A0A4D4M5P0</accession>
<dbReference type="Proteomes" id="UP000302139">
    <property type="component" value="Unassembled WGS sequence"/>
</dbReference>
<reference evidence="1 2" key="1">
    <citation type="submission" date="2019-04" db="EMBL/GenBank/DDBJ databases">
        <title>Draft genome sequences of Streptomyces avermitilis NBRC 14893.</title>
        <authorList>
            <person name="Komaki H."/>
            <person name="Tamura T."/>
            <person name="Hosoyama A."/>
        </authorList>
    </citation>
    <scope>NUCLEOTIDE SEQUENCE [LARGE SCALE GENOMIC DNA]</scope>
    <source>
        <strain evidence="1 2">NBRC 14893</strain>
    </source>
</reference>
<evidence type="ECO:0000313" key="2">
    <source>
        <dbReference type="Proteomes" id="UP000302139"/>
    </source>
</evidence>
<protein>
    <submittedName>
        <fullName evidence="1">Uncharacterized protein</fullName>
    </submittedName>
</protein>
<gene>
    <name evidence="1" type="ORF">SAV14893_066340</name>
</gene>
<dbReference type="AlphaFoldDB" id="A0A4D4M5P0"/>